<evidence type="ECO:0000313" key="1">
    <source>
        <dbReference type="EMBL" id="NPC65695.1"/>
    </source>
</evidence>
<reference evidence="1 2" key="1">
    <citation type="journal article" date="2020" name="Microorganisms">
        <title>Description of Komagataeibacter melaceti sp. nov. and Komagataeibacter melomenusus sp. nov. Isolated from Apple Cider Vinegar.</title>
        <authorList>
            <person name="Maric L."/>
            <person name="Cleenwerck I."/>
            <person name="Accetto T."/>
            <person name="Vandamme P."/>
            <person name="Trcek J."/>
        </authorList>
    </citation>
    <scope>NUCLEOTIDE SEQUENCE [LARGE SCALE GENOMIC DNA]</scope>
    <source>
        <strain evidence="1 2">AV436</strain>
    </source>
</reference>
<keyword evidence="2" id="KW-1185">Reference proteome</keyword>
<evidence type="ECO:0000313" key="2">
    <source>
        <dbReference type="Proteomes" id="UP000623090"/>
    </source>
</evidence>
<dbReference type="EMBL" id="JABJWC010000007">
    <property type="protein sequence ID" value="NPC65695.1"/>
    <property type="molecule type" value="Genomic_DNA"/>
</dbReference>
<dbReference type="RefSeq" id="WP_146220924.1">
    <property type="nucleotide sequence ID" value="NZ_JABJWC010000007.1"/>
</dbReference>
<gene>
    <name evidence="1" type="ORF">HNW77_04650</name>
</gene>
<evidence type="ECO:0008006" key="3">
    <source>
        <dbReference type="Google" id="ProtNLM"/>
    </source>
</evidence>
<protein>
    <recommendedName>
        <fullName evidence="3">Lipoprotein</fullName>
    </recommendedName>
</protein>
<name>A0ABX2ABT1_9PROT</name>
<sequence length="207" mass="23142">MIKNHNIKLIFSSLIALSPLCGCVSPEPPRIPFNSDEVSWARKIGNSTIKGCVSGAEFTKYNTYKIPDGYYTSYPDIGSSVEHPQRSFTIDLLPESEYMHKLSKKMYIYSLRLHSYKNINDPRWVDSSIINFIPHFSCPDAGAAICTSAGHFIFSNLPAGTWYIVTGYNSTPEQRGHIALVQKIKTIEGQTVPFVSWVGALDKTCKP</sequence>
<proteinExistence type="predicted"/>
<dbReference type="Proteomes" id="UP000623090">
    <property type="component" value="Unassembled WGS sequence"/>
</dbReference>
<dbReference type="SUPFAM" id="SSF117074">
    <property type="entry name" value="Hypothetical protein PA1324"/>
    <property type="match status" value="1"/>
</dbReference>
<comment type="caution">
    <text evidence="1">The sequence shown here is derived from an EMBL/GenBank/DDBJ whole genome shotgun (WGS) entry which is preliminary data.</text>
</comment>
<accession>A0ABX2ABT1</accession>
<organism evidence="1 2">
    <name type="scientific">Komagataeibacter melomenusus</name>
    <dbReference type="NCBI Taxonomy" id="2766578"/>
    <lineage>
        <taxon>Bacteria</taxon>
        <taxon>Pseudomonadati</taxon>
        <taxon>Pseudomonadota</taxon>
        <taxon>Alphaproteobacteria</taxon>
        <taxon>Acetobacterales</taxon>
        <taxon>Acetobacteraceae</taxon>
        <taxon>Komagataeibacter</taxon>
    </lineage>
</organism>